<dbReference type="Proteomes" id="UP000198211">
    <property type="component" value="Unassembled WGS sequence"/>
</dbReference>
<dbReference type="InterPro" id="IPR012337">
    <property type="entry name" value="RNaseH-like_sf"/>
</dbReference>
<dbReference type="InterPro" id="IPR032710">
    <property type="entry name" value="NTF2-like_dom_sf"/>
</dbReference>
<proteinExistence type="inferred from homology"/>
<keyword evidence="8" id="KW-0378">Hydrolase</keyword>
<evidence type="ECO:0000256" key="1">
    <source>
        <dbReference type="ARBA" id="ARBA00000077"/>
    </source>
</evidence>
<dbReference type="Pfam" id="PF01693">
    <property type="entry name" value="Cauli_VI"/>
    <property type="match status" value="1"/>
</dbReference>
<organism evidence="11 12">
    <name type="scientific">Phytophthora megakarya</name>
    <dbReference type="NCBI Taxonomy" id="4795"/>
    <lineage>
        <taxon>Eukaryota</taxon>
        <taxon>Sar</taxon>
        <taxon>Stramenopiles</taxon>
        <taxon>Oomycota</taxon>
        <taxon>Peronosporomycetes</taxon>
        <taxon>Peronosporales</taxon>
        <taxon>Peronosporaceae</taxon>
        <taxon>Phytophthora</taxon>
    </lineage>
</organism>
<keyword evidence="6" id="KW-0479">Metal-binding</keyword>
<dbReference type="InterPro" id="IPR036397">
    <property type="entry name" value="RNaseH_sf"/>
</dbReference>
<dbReference type="Gene3D" id="3.10.450.50">
    <property type="match status" value="1"/>
</dbReference>
<protein>
    <recommendedName>
        <fullName evidence="4">ribonuclease H</fullName>
        <ecNumber evidence="4">3.1.26.4</ecNumber>
    </recommendedName>
</protein>
<dbReference type="PROSITE" id="PS50879">
    <property type="entry name" value="RNASE_H_1"/>
    <property type="match status" value="1"/>
</dbReference>
<dbReference type="GO" id="GO:0046872">
    <property type="term" value="F:metal ion binding"/>
    <property type="evidence" value="ECO:0007669"/>
    <property type="project" value="UniProtKB-KW"/>
</dbReference>
<dbReference type="EC" id="3.1.26.4" evidence="4"/>
<keyword evidence="9" id="KW-0460">Magnesium</keyword>
<keyword evidence="12" id="KW-1185">Reference proteome</keyword>
<dbReference type="Gene3D" id="3.30.420.10">
    <property type="entry name" value="Ribonuclease H-like superfamily/Ribonuclease H"/>
    <property type="match status" value="1"/>
</dbReference>
<evidence type="ECO:0000256" key="4">
    <source>
        <dbReference type="ARBA" id="ARBA00012180"/>
    </source>
</evidence>
<dbReference type="EMBL" id="NBNE01014724">
    <property type="protein sequence ID" value="OWY94219.1"/>
    <property type="molecule type" value="Genomic_DNA"/>
</dbReference>
<dbReference type="PANTHER" id="PTHR10642">
    <property type="entry name" value="RIBONUCLEASE H1"/>
    <property type="match status" value="1"/>
</dbReference>
<dbReference type="AlphaFoldDB" id="A0A225UQ09"/>
<dbReference type="GO" id="GO:0043137">
    <property type="term" value="P:DNA replication, removal of RNA primer"/>
    <property type="evidence" value="ECO:0007669"/>
    <property type="project" value="TreeGrafter"/>
</dbReference>
<sequence length="373" mass="41968">MPPFFYAVGVGHVPGIYSSWEEAKKQIDGFRDNKHKKFRSKAEASAYLASFRQDASPSDNQIDELDQQFGSIQVKEEKTEVGIADQRVEVLRRRHGDKLVAFCAGSAPLNGQDGGTAAYTVSFPCENVIRSFPVLVDPSNNRADCLAAKAATSIANELDPKKTRSLVVYSRYQGLIKAMEGERWINNWQKNGWKNANKDPVAHRGTYEQLLEAEKLRKISWIFLDQKRDPDYLLKLHEQAHDEAERRARSANILTEENHQPIVTAVQTHVDGLRSGKPNNLNKVVHDNAKMYGFSGDTLIDGPIENLYNLDRLRGLATEAKTRINVLAITSTTAVVRVDMENDETGLNYTDFLTLIKANGGWYITVVNFHLYD</sequence>
<dbReference type="GO" id="GO:0004523">
    <property type="term" value="F:RNA-DNA hybrid ribonuclease activity"/>
    <property type="evidence" value="ECO:0007669"/>
    <property type="project" value="UniProtKB-EC"/>
</dbReference>
<evidence type="ECO:0000259" key="10">
    <source>
        <dbReference type="PROSITE" id="PS50879"/>
    </source>
</evidence>
<name>A0A225UQ09_9STRA</name>
<dbReference type="SUPFAM" id="SSF55658">
    <property type="entry name" value="L9 N-domain-like"/>
    <property type="match status" value="1"/>
</dbReference>
<feature type="domain" description="RNase H type-1" evidence="10">
    <location>
        <begin position="95"/>
        <end position="249"/>
    </location>
</feature>
<dbReference type="InterPro" id="IPR050092">
    <property type="entry name" value="RNase_H"/>
</dbReference>
<evidence type="ECO:0000256" key="5">
    <source>
        <dbReference type="ARBA" id="ARBA00022722"/>
    </source>
</evidence>
<dbReference type="Pfam" id="PF00075">
    <property type="entry name" value="RNase_H"/>
    <property type="match status" value="1"/>
</dbReference>
<keyword evidence="5" id="KW-0540">Nuclease</keyword>
<dbReference type="Gene3D" id="3.40.970.10">
    <property type="entry name" value="Ribonuclease H1, N-terminal domain"/>
    <property type="match status" value="1"/>
</dbReference>
<evidence type="ECO:0000256" key="8">
    <source>
        <dbReference type="ARBA" id="ARBA00022801"/>
    </source>
</evidence>
<dbReference type="InterPro" id="IPR037056">
    <property type="entry name" value="RNase_H1_N_sf"/>
</dbReference>
<comment type="catalytic activity">
    <reaction evidence="1">
        <text>Endonucleolytic cleavage to 5'-phosphomonoester.</text>
        <dbReference type="EC" id="3.1.26.4"/>
    </reaction>
</comment>
<dbReference type="InterPro" id="IPR009027">
    <property type="entry name" value="Ribosomal_bL9/RNase_H1_N"/>
</dbReference>
<dbReference type="InterPro" id="IPR039437">
    <property type="entry name" value="FrzH/put_lumazine-bd"/>
</dbReference>
<dbReference type="SUPFAM" id="SSF54427">
    <property type="entry name" value="NTF2-like"/>
    <property type="match status" value="1"/>
</dbReference>
<accession>A0A225UQ09</accession>
<dbReference type="InterPro" id="IPR002156">
    <property type="entry name" value="RNaseH_domain"/>
</dbReference>
<gene>
    <name evidence="11" type="ORF">PHMEG_00036119</name>
</gene>
<dbReference type="SUPFAM" id="SSF53098">
    <property type="entry name" value="Ribonuclease H-like"/>
    <property type="match status" value="1"/>
</dbReference>
<evidence type="ECO:0000256" key="2">
    <source>
        <dbReference type="ARBA" id="ARBA00001946"/>
    </source>
</evidence>
<keyword evidence="7" id="KW-0255">Endonuclease</keyword>
<dbReference type="InterPro" id="IPR011320">
    <property type="entry name" value="RNase_H1_N"/>
</dbReference>
<dbReference type="PANTHER" id="PTHR10642:SF26">
    <property type="entry name" value="RIBONUCLEASE H1"/>
    <property type="match status" value="1"/>
</dbReference>
<evidence type="ECO:0000256" key="6">
    <source>
        <dbReference type="ARBA" id="ARBA00022723"/>
    </source>
</evidence>
<comment type="cofactor">
    <cofactor evidence="2">
        <name>Mg(2+)</name>
        <dbReference type="ChEBI" id="CHEBI:18420"/>
    </cofactor>
</comment>
<evidence type="ECO:0000256" key="9">
    <source>
        <dbReference type="ARBA" id="ARBA00022842"/>
    </source>
</evidence>
<dbReference type="GO" id="GO:0003676">
    <property type="term" value="F:nucleic acid binding"/>
    <property type="evidence" value="ECO:0007669"/>
    <property type="project" value="InterPro"/>
</dbReference>
<evidence type="ECO:0000256" key="3">
    <source>
        <dbReference type="ARBA" id="ARBA00005300"/>
    </source>
</evidence>
<evidence type="ECO:0000313" key="11">
    <source>
        <dbReference type="EMBL" id="OWY94219.1"/>
    </source>
</evidence>
<evidence type="ECO:0000256" key="7">
    <source>
        <dbReference type="ARBA" id="ARBA00022759"/>
    </source>
</evidence>
<dbReference type="OrthoDB" id="90239at2759"/>
<dbReference type="FunFam" id="3.40.970.10:FF:000001">
    <property type="entry name" value="Ribonuclease H1"/>
    <property type="match status" value="1"/>
</dbReference>
<reference evidence="12" key="1">
    <citation type="submission" date="2017-03" db="EMBL/GenBank/DDBJ databases">
        <title>Phytopthora megakarya and P. palmivora, two closely related causual agents of cacao black pod achieved similar genome size and gene model numbers by different mechanisms.</title>
        <authorList>
            <person name="Ali S."/>
            <person name="Shao J."/>
            <person name="Larry D.J."/>
            <person name="Kronmiller B."/>
            <person name="Shen D."/>
            <person name="Strem M.D."/>
            <person name="Melnick R.L."/>
            <person name="Guiltinan M.J."/>
            <person name="Tyler B.M."/>
            <person name="Meinhardt L.W."/>
            <person name="Bailey B.A."/>
        </authorList>
    </citation>
    <scope>NUCLEOTIDE SEQUENCE [LARGE SCALE GENOMIC DNA]</scope>
    <source>
        <strain evidence="12">zdho120</strain>
    </source>
</reference>
<evidence type="ECO:0000313" key="12">
    <source>
        <dbReference type="Proteomes" id="UP000198211"/>
    </source>
</evidence>
<dbReference type="STRING" id="4795.A0A225UQ09"/>
<comment type="caution">
    <text evidence="11">The sequence shown here is derived from an EMBL/GenBank/DDBJ whole genome shotgun (WGS) entry which is preliminary data.</text>
</comment>
<comment type="similarity">
    <text evidence="3">Belongs to the RNase H family.</text>
</comment>
<dbReference type="Pfam" id="PF12893">
    <property type="entry name" value="Lumazine_bd_2"/>
    <property type="match status" value="1"/>
</dbReference>